<dbReference type="AlphaFoldDB" id="A0A2U1PN90"/>
<gene>
    <name evidence="1" type="ORF">CTI12_AA064190</name>
</gene>
<dbReference type="STRING" id="35608.A0A2U1PN90"/>
<organism evidence="1 2">
    <name type="scientific">Artemisia annua</name>
    <name type="common">Sweet wormwood</name>
    <dbReference type="NCBI Taxonomy" id="35608"/>
    <lineage>
        <taxon>Eukaryota</taxon>
        <taxon>Viridiplantae</taxon>
        <taxon>Streptophyta</taxon>
        <taxon>Embryophyta</taxon>
        <taxon>Tracheophyta</taxon>
        <taxon>Spermatophyta</taxon>
        <taxon>Magnoliopsida</taxon>
        <taxon>eudicotyledons</taxon>
        <taxon>Gunneridae</taxon>
        <taxon>Pentapetalae</taxon>
        <taxon>asterids</taxon>
        <taxon>campanulids</taxon>
        <taxon>Asterales</taxon>
        <taxon>Asteraceae</taxon>
        <taxon>Asteroideae</taxon>
        <taxon>Anthemideae</taxon>
        <taxon>Artemisiinae</taxon>
        <taxon>Artemisia</taxon>
    </lineage>
</organism>
<comment type="caution">
    <text evidence="1">The sequence shown here is derived from an EMBL/GenBank/DDBJ whole genome shotgun (WGS) entry which is preliminary data.</text>
</comment>
<evidence type="ECO:0000313" key="1">
    <source>
        <dbReference type="EMBL" id="PWA87192.1"/>
    </source>
</evidence>
<keyword evidence="1" id="KW-0328">Glycosyltransferase</keyword>
<keyword evidence="2" id="KW-1185">Reference proteome</keyword>
<accession>A0A2U1PN90</accession>
<sequence>MYRALIEQAVDTITLSIDSSLLDEKLRVSYRRALIISGHFLTWDDDLILNSFIYVPLTKLCWPCPPGAQLPDTCRSDANKGMKNCYNPVEIAKFLQTIGSPRDATIYVTHSKIMEESEKAKFSKLQKEIIIHLCAVSDVYVPAKSGLFYSNVIGIRMAAN</sequence>
<dbReference type="GO" id="GO:0016757">
    <property type="term" value="F:glycosyltransferase activity"/>
    <property type="evidence" value="ECO:0007669"/>
    <property type="project" value="UniProtKB-KW"/>
</dbReference>
<evidence type="ECO:0000313" key="2">
    <source>
        <dbReference type="Proteomes" id="UP000245207"/>
    </source>
</evidence>
<dbReference type="Proteomes" id="UP000245207">
    <property type="component" value="Unassembled WGS sequence"/>
</dbReference>
<proteinExistence type="predicted"/>
<protein>
    <submittedName>
        <fullName evidence="1">GDP-fucose protein O-fucosyltransferase</fullName>
    </submittedName>
</protein>
<dbReference type="EMBL" id="PKPP01000938">
    <property type="protein sequence ID" value="PWA87192.1"/>
    <property type="molecule type" value="Genomic_DNA"/>
</dbReference>
<name>A0A2U1PN90_ARTAN</name>
<keyword evidence="1" id="KW-0808">Transferase</keyword>
<reference evidence="1 2" key="1">
    <citation type="journal article" date="2018" name="Mol. Plant">
        <title>The genome of Artemisia annua provides insight into the evolution of Asteraceae family and artemisinin biosynthesis.</title>
        <authorList>
            <person name="Shen Q."/>
            <person name="Zhang L."/>
            <person name="Liao Z."/>
            <person name="Wang S."/>
            <person name="Yan T."/>
            <person name="Shi P."/>
            <person name="Liu M."/>
            <person name="Fu X."/>
            <person name="Pan Q."/>
            <person name="Wang Y."/>
            <person name="Lv Z."/>
            <person name="Lu X."/>
            <person name="Zhang F."/>
            <person name="Jiang W."/>
            <person name="Ma Y."/>
            <person name="Chen M."/>
            <person name="Hao X."/>
            <person name="Li L."/>
            <person name="Tang Y."/>
            <person name="Lv G."/>
            <person name="Zhou Y."/>
            <person name="Sun X."/>
            <person name="Brodelius P.E."/>
            <person name="Rose J.K.C."/>
            <person name="Tang K."/>
        </authorList>
    </citation>
    <scope>NUCLEOTIDE SEQUENCE [LARGE SCALE GENOMIC DNA]</scope>
    <source>
        <strain evidence="2">cv. Huhao1</strain>
        <tissue evidence="1">Leaf</tissue>
    </source>
</reference>